<feature type="transmembrane region" description="Helical" evidence="1">
    <location>
        <begin position="120"/>
        <end position="140"/>
    </location>
</feature>
<gene>
    <name evidence="2" type="ORF">SAMN05444128_3817</name>
</gene>
<protein>
    <recommendedName>
        <fullName evidence="4">Small multi-drug export protein</fullName>
    </recommendedName>
</protein>
<dbReference type="InterPro" id="IPR009577">
    <property type="entry name" value="Sm_multidrug_ex"/>
</dbReference>
<name>A0A1R3XST7_9BACT</name>
<dbReference type="Pfam" id="PF06695">
    <property type="entry name" value="Sm_multidrug_ex"/>
    <property type="match status" value="1"/>
</dbReference>
<keyword evidence="3" id="KW-1185">Reference proteome</keyword>
<evidence type="ECO:0000256" key="1">
    <source>
        <dbReference type="SAM" id="Phobius"/>
    </source>
</evidence>
<dbReference type="Proteomes" id="UP000187181">
    <property type="component" value="Unassembled WGS sequence"/>
</dbReference>
<organism evidence="2 3">
    <name type="scientific">Pontibacter indicus</name>
    <dbReference type="NCBI Taxonomy" id="1317125"/>
    <lineage>
        <taxon>Bacteria</taxon>
        <taxon>Pseudomonadati</taxon>
        <taxon>Bacteroidota</taxon>
        <taxon>Cytophagia</taxon>
        <taxon>Cytophagales</taxon>
        <taxon>Hymenobacteraceae</taxon>
        <taxon>Pontibacter</taxon>
    </lineage>
</organism>
<feature type="transmembrane region" description="Helical" evidence="1">
    <location>
        <begin position="84"/>
        <end position="114"/>
    </location>
</feature>
<dbReference type="STRING" id="1317125.SAMN05444128_3817"/>
<evidence type="ECO:0008006" key="4">
    <source>
        <dbReference type="Google" id="ProtNLM"/>
    </source>
</evidence>
<keyword evidence="1" id="KW-0472">Membrane</keyword>
<keyword evidence="1" id="KW-1133">Transmembrane helix</keyword>
<sequence>MVEEFLKYMSVYLISMVKFIGGPLAGMSLKMPYLVTVLLTVAGMMTSVLVFSVIGREAARWYARRRRNYKRPVFSRRSRRVIQIWNRFGMVGVAFFTPLFLTPVFGTMVAAVFGVPRRKILLHMLWSSILWGFVLTFMVYRFREVALEYL</sequence>
<dbReference type="RefSeq" id="WP_244554777.1">
    <property type="nucleotide sequence ID" value="NZ_FTPP01000005.1"/>
</dbReference>
<keyword evidence="1" id="KW-0812">Transmembrane</keyword>
<feature type="transmembrane region" description="Helical" evidence="1">
    <location>
        <begin position="35"/>
        <end position="63"/>
    </location>
</feature>
<evidence type="ECO:0000313" key="2">
    <source>
        <dbReference type="EMBL" id="SIT94931.1"/>
    </source>
</evidence>
<dbReference type="AlphaFoldDB" id="A0A1R3XST7"/>
<dbReference type="EMBL" id="FTPP01000005">
    <property type="protein sequence ID" value="SIT94931.1"/>
    <property type="molecule type" value="Genomic_DNA"/>
</dbReference>
<reference evidence="3" key="1">
    <citation type="submission" date="2017-01" db="EMBL/GenBank/DDBJ databases">
        <authorList>
            <person name="Varghese N."/>
            <person name="Submissions S."/>
        </authorList>
    </citation>
    <scope>NUCLEOTIDE SEQUENCE [LARGE SCALE GENOMIC DNA]</scope>
    <source>
        <strain evidence="3">LP100</strain>
    </source>
</reference>
<proteinExistence type="predicted"/>
<evidence type="ECO:0000313" key="3">
    <source>
        <dbReference type="Proteomes" id="UP000187181"/>
    </source>
</evidence>
<accession>A0A1R3XST7</accession>